<evidence type="ECO:0000256" key="1">
    <source>
        <dbReference type="ARBA" id="ARBA00004584"/>
    </source>
</evidence>
<comment type="caution">
    <text evidence="11">The sequence shown here is derived from an EMBL/GenBank/DDBJ whole genome shotgun (WGS) entry which is preliminary data.</text>
</comment>
<dbReference type="OrthoDB" id="8194677at2759"/>
<evidence type="ECO:0000256" key="9">
    <source>
        <dbReference type="SAM" id="Coils"/>
    </source>
</evidence>
<evidence type="ECO:0000313" key="11">
    <source>
        <dbReference type="EMBL" id="OMJ75828.1"/>
    </source>
</evidence>
<feature type="coiled-coil region" evidence="9">
    <location>
        <begin position="371"/>
        <end position="437"/>
    </location>
</feature>
<protein>
    <recommendedName>
        <fullName evidence="10">Kinetochore protein Nuf2 N-terminal domain-containing protein</fullName>
    </recommendedName>
</protein>
<feature type="coiled-coil region" evidence="9">
    <location>
        <begin position="147"/>
        <end position="247"/>
    </location>
</feature>
<keyword evidence="12" id="KW-1185">Reference proteome</keyword>
<feature type="domain" description="Kinetochore protein Nuf2 N-terminal" evidence="10">
    <location>
        <begin position="4"/>
        <end position="139"/>
    </location>
</feature>
<dbReference type="Gene3D" id="1.10.418.60">
    <property type="entry name" value="Ncd80 complex, Nuf2 subunit"/>
    <property type="match status" value="1"/>
</dbReference>
<comment type="similarity">
    <text evidence="2">Belongs to the NUF2 family.</text>
</comment>
<keyword evidence="3" id="KW-0158">Chromosome</keyword>
<name>A0A1R2BGD6_9CILI</name>
<keyword evidence="7" id="KW-0131">Cell cycle</keyword>
<dbReference type="GO" id="GO:0031262">
    <property type="term" value="C:Ndc80 complex"/>
    <property type="evidence" value="ECO:0007669"/>
    <property type="project" value="InterPro"/>
</dbReference>
<dbReference type="Pfam" id="PF03800">
    <property type="entry name" value="Nuf2"/>
    <property type="match status" value="1"/>
</dbReference>
<evidence type="ECO:0000256" key="7">
    <source>
        <dbReference type="ARBA" id="ARBA00023306"/>
    </source>
</evidence>
<evidence type="ECO:0000256" key="2">
    <source>
        <dbReference type="ARBA" id="ARBA00005498"/>
    </source>
</evidence>
<dbReference type="Proteomes" id="UP000187209">
    <property type="component" value="Unassembled WGS sequence"/>
</dbReference>
<keyword evidence="6 9" id="KW-0175">Coiled coil</keyword>
<dbReference type="InterPro" id="IPR005549">
    <property type="entry name" value="Kinetochore_Nuf2_N"/>
</dbReference>
<evidence type="ECO:0000259" key="10">
    <source>
        <dbReference type="Pfam" id="PF03800"/>
    </source>
</evidence>
<evidence type="ECO:0000313" key="12">
    <source>
        <dbReference type="Proteomes" id="UP000187209"/>
    </source>
</evidence>
<dbReference type="GO" id="GO:0051301">
    <property type="term" value="P:cell division"/>
    <property type="evidence" value="ECO:0007669"/>
    <property type="project" value="UniProtKB-KW"/>
</dbReference>
<dbReference type="AlphaFoldDB" id="A0A1R2BGD6"/>
<evidence type="ECO:0000256" key="8">
    <source>
        <dbReference type="ARBA" id="ARBA00023328"/>
    </source>
</evidence>
<evidence type="ECO:0000256" key="5">
    <source>
        <dbReference type="ARBA" id="ARBA00022776"/>
    </source>
</evidence>
<comment type="subcellular location">
    <subcellularLocation>
        <location evidence="1">Chromosome</location>
        <location evidence="1">Centromere</location>
    </subcellularLocation>
</comment>
<dbReference type="EMBL" id="MPUH01000666">
    <property type="protein sequence ID" value="OMJ75828.1"/>
    <property type="molecule type" value="Genomic_DNA"/>
</dbReference>
<keyword evidence="5" id="KW-0498">Mitosis</keyword>
<evidence type="ECO:0000256" key="4">
    <source>
        <dbReference type="ARBA" id="ARBA00022618"/>
    </source>
</evidence>
<sequence length="461" mass="54581">MEKYRHPMLTASEIFNQLRNSLNITCCIEEDVTKPKAESIREIYLELLMQTFHKSRDEFIKPTASEFDMFKYPDTVETGVMNVKLFIKLSKLFNYLGCKDDPFRLNDLLNPDFKRTRKFLSAFINFIRFQAEEQDILNDENSKILLGKVSAEEIKKLQEEKNKLNSEIQALERFQAENSQAITQKTQMIADLENEKAKVLEERRILEEKMALLLNEVENSEALVKTMEDELQKIREKKQELQQAIVENPDDLKALIKEKRDKYKESIKLKDQDKEASDEARLKLERMDEILSKIREASILIDTIEMSHTKYKDLCKTLEMHKQESYVIEKTFVEKSLEYDALIANSDREGVRQDHDRKVTESRLQKVDASLDSKRNELEYLSKQKQDLLLEYIEKKKICENLETQFKAMEEKHTQAMKQLRDEHDKTIEKAQIYSKKIMEILRNPELFKTYQMPMNNMIIS</sequence>
<gene>
    <name evidence="11" type="ORF">SteCoe_24929</name>
</gene>
<accession>A0A1R2BGD6</accession>
<evidence type="ECO:0000256" key="3">
    <source>
        <dbReference type="ARBA" id="ARBA00022454"/>
    </source>
</evidence>
<keyword evidence="8" id="KW-0137">Centromere</keyword>
<dbReference type="InterPro" id="IPR038275">
    <property type="entry name" value="Nuf2_N_sf"/>
</dbReference>
<proteinExistence type="inferred from homology"/>
<evidence type="ECO:0000256" key="6">
    <source>
        <dbReference type="ARBA" id="ARBA00023054"/>
    </source>
</evidence>
<reference evidence="11 12" key="1">
    <citation type="submission" date="2016-11" db="EMBL/GenBank/DDBJ databases">
        <title>The macronuclear genome of Stentor coeruleus: a giant cell with tiny introns.</title>
        <authorList>
            <person name="Slabodnick M."/>
            <person name="Ruby J.G."/>
            <person name="Reiff S.B."/>
            <person name="Swart E.C."/>
            <person name="Gosai S."/>
            <person name="Prabakaran S."/>
            <person name="Witkowska E."/>
            <person name="Larue G.E."/>
            <person name="Fisher S."/>
            <person name="Freeman R.M."/>
            <person name="Gunawardena J."/>
            <person name="Chu W."/>
            <person name="Stover N.A."/>
            <person name="Gregory B.D."/>
            <person name="Nowacki M."/>
            <person name="Derisi J."/>
            <person name="Roy S.W."/>
            <person name="Marshall W.F."/>
            <person name="Sood P."/>
        </authorList>
    </citation>
    <scope>NUCLEOTIDE SEQUENCE [LARGE SCALE GENOMIC DNA]</scope>
    <source>
        <strain evidence="11">WM001</strain>
    </source>
</reference>
<organism evidence="11 12">
    <name type="scientific">Stentor coeruleus</name>
    <dbReference type="NCBI Taxonomy" id="5963"/>
    <lineage>
        <taxon>Eukaryota</taxon>
        <taxon>Sar</taxon>
        <taxon>Alveolata</taxon>
        <taxon>Ciliophora</taxon>
        <taxon>Postciliodesmatophora</taxon>
        <taxon>Heterotrichea</taxon>
        <taxon>Heterotrichida</taxon>
        <taxon>Stentoridae</taxon>
        <taxon>Stentor</taxon>
    </lineage>
</organism>
<keyword evidence="4" id="KW-0132">Cell division</keyword>